<comment type="function">
    <text evidence="7">Required for pre-mRNA splicing.</text>
</comment>
<evidence type="ECO:0000313" key="8">
    <source>
        <dbReference type="EMBL" id="KAG5461731.1"/>
    </source>
</evidence>
<evidence type="ECO:0000256" key="6">
    <source>
        <dbReference type="ARBA" id="ARBA00023242"/>
    </source>
</evidence>
<evidence type="ECO:0000256" key="3">
    <source>
        <dbReference type="ARBA" id="ARBA00022664"/>
    </source>
</evidence>
<comment type="similarity">
    <text evidence="2 7">Belongs to the PRP38 family.</text>
</comment>
<dbReference type="OrthoDB" id="190958at2759"/>
<reference evidence="8 9" key="1">
    <citation type="journal article" name="Sci. Rep.">
        <title>Genome-scale phylogenetic analyses confirm Olpidium as the closest living zoosporic fungus to the non-flagellated, terrestrial fungi.</title>
        <authorList>
            <person name="Chang Y."/>
            <person name="Rochon D."/>
            <person name="Sekimoto S."/>
            <person name="Wang Y."/>
            <person name="Chovatia M."/>
            <person name="Sandor L."/>
            <person name="Salamov A."/>
            <person name="Grigoriev I.V."/>
            <person name="Stajich J.E."/>
            <person name="Spatafora J.W."/>
        </authorList>
    </citation>
    <scope>NUCLEOTIDE SEQUENCE [LARGE SCALE GENOMIC DNA]</scope>
    <source>
        <strain evidence="8">S191</strain>
    </source>
</reference>
<comment type="caution">
    <text evidence="8">The sequence shown here is derived from an EMBL/GenBank/DDBJ whole genome shotgun (WGS) entry which is preliminary data.</text>
</comment>
<evidence type="ECO:0000313" key="9">
    <source>
        <dbReference type="Proteomes" id="UP000673691"/>
    </source>
</evidence>
<name>A0A8H7ZYK4_9FUNG</name>
<protein>
    <recommendedName>
        <fullName evidence="7">Pre-mRNA-splicing factor 38</fullName>
    </recommendedName>
</protein>
<evidence type="ECO:0000256" key="4">
    <source>
        <dbReference type="ARBA" id="ARBA00022728"/>
    </source>
</evidence>
<accession>A0A8H7ZYK4</accession>
<dbReference type="EMBL" id="JAEFCI010003223">
    <property type="protein sequence ID" value="KAG5461731.1"/>
    <property type="molecule type" value="Genomic_DNA"/>
</dbReference>
<dbReference type="Proteomes" id="UP000673691">
    <property type="component" value="Unassembled WGS sequence"/>
</dbReference>
<dbReference type="GO" id="GO:0000398">
    <property type="term" value="P:mRNA splicing, via spliceosome"/>
    <property type="evidence" value="ECO:0007669"/>
    <property type="project" value="UniProtKB-UniRule"/>
</dbReference>
<keyword evidence="3 7" id="KW-0507">mRNA processing</keyword>
<evidence type="ECO:0000256" key="1">
    <source>
        <dbReference type="ARBA" id="ARBA00004123"/>
    </source>
</evidence>
<keyword evidence="9" id="KW-1185">Reference proteome</keyword>
<dbReference type="Pfam" id="PF03371">
    <property type="entry name" value="PRP38"/>
    <property type="match status" value="1"/>
</dbReference>
<dbReference type="AlphaFoldDB" id="A0A8H7ZYK4"/>
<dbReference type="PANTHER" id="PTHR23142">
    <property type="entry name" value="PRE-MRNA-SPLICING FACTOR 38A-RELATED"/>
    <property type="match status" value="1"/>
</dbReference>
<sequence length="215" mass="23843">MRTRIYDSMYWKEECFGLTGERTPARPDLSERRTSRRPSSCRVSCGVSHLPAFSVGACFAPLTGHGKLSGEANPSFPRSFAPSDRGLSRLRNSCEAESLIDKAVALTEIGGMYGNQKPVKFLCLLLKLLQLQPGKDIIYQYILNEDYKYVFPPSPGRRAPFSEDVQSAEIHPASFQVSARTWSFLFETGWDGAGDVRVPGAALHRLPETPKTAAR</sequence>
<gene>
    <name evidence="8" type="ORF">BJ554DRAFT_6025</name>
</gene>
<evidence type="ECO:0000256" key="7">
    <source>
        <dbReference type="RuleBase" id="RU367025"/>
    </source>
</evidence>
<keyword evidence="5 7" id="KW-0508">mRNA splicing</keyword>
<keyword evidence="6 7" id="KW-0539">Nucleus</keyword>
<evidence type="ECO:0000256" key="2">
    <source>
        <dbReference type="ARBA" id="ARBA00006164"/>
    </source>
</evidence>
<evidence type="ECO:0000256" key="5">
    <source>
        <dbReference type="ARBA" id="ARBA00023187"/>
    </source>
</evidence>
<organism evidence="8 9">
    <name type="scientific">Olpidium bornovanus</name>
    <dbReference type="NCBI Taxonomy" id="278681"/>
    <lineage>
        <taxon>Eukaryota</taxon>
        <taxon>Fungi</taxon>
        <taxon>Fungi incertae sedis</taxon>
        <taxon>Olpidiomycota</taxon>
        <taxon>Olpidiomycotina</taxon>
        <taxon>Olpidiomycetes</taxon>
        <taxon>Olpidiales</taxon>
        <taxon>Olpidiaceae</taxon>
        <taxon>Olpidium</taxon>
    </lineage>
</organism>
<keyword evidence="4 7" id="KW-0747">Spliceosome</keyword>
<dbReference type="GO" id="GO:0005681">
    <property type="term" value="C:spliceosomal complex"/>
    <property type="evidence" value="ECO:0007669"/>
    <property type="project" value="UniProtKB-KW"/>
</dbReference>
<dbReference type="InterPro" id="IPR005037">
    <property type="entry name" value="PRP38"/>
</dbReference>
<comment type="subcellular location">
    <subcellularLocation>
        <location evidence="1 7">Nucleus</location>
    </subcellularLocation>
</comment>
<proteinExistence type="inferred from homology"/>